<dbReference type="AlphaFoldDB" id="A0A4Q2D884"/>
<organism evidence="3 4">
    <name type="scientific">Candolleomyces aberdarensis</name>
    <dbReference type="NCBI Taxonomy" id="2316362"/>
    <lineage>
        <taxon>Eukaryota</taxon>
        <taxon>Fungi</taxon>
        <taxon>Dikarya</taxon>
        <taxon>Basidiomycota</taxon>
        <taxon>Agaricomycotina</taxon>
        <taxon>Agaricomycetes</taxon>
        <taxon>Agaricomycetidae</taxon>
        <taxon>Agaricales</taxon>
        <taxon>Agaricineae</taxon>
        <taxon>Psathyrellaceae</taxon>
        <taxon>Candolleomyces</taxon>
    </lineage>
</organism>
<proteinExistence type="predicted"/>
<comment type="caution">
    <text evidence="3">The sequence shown here is derived from an EMBL/GenBank/DDBJ whole genome shotgun (WGS) entry which is preliminary data.</text>
</comment>
<accession>A0A4Q2D884</accession>
<dbReference type="EMBL" id="SDEE01000637">
    <property type="protein sequence ID" value="RXW14841.1"/>
    <property type="molecule type" value="Genomic_DNA"/>
</dbReference>
<evidence type="ECO:0000256" key="1">
    <source>
        <dbReference type="SAM" id="SignalP"/>
    </source>
</evidence>
<dbReference type="InterPro" id="IPR058334">
    <property type="entry name" value="DUF8021"/>
</dbReference>
<evidence type="ECO:0000259" key="2">
    <source>
        <dbReference type="Pfam" id="PF26061"/>
    </source>
</evidence>
<dbReference type="Proteomes" id="UP000290288">
    <property type="component" value="Unassembled WGS sequence"/>
</dbReference>
<feature type="chain" id="PRO_5020194770" description="DUF8021 domain-containing protein" evidence="1">
    <location>
        <begin position="26"/>
        <end position="269"/>
    </location>
</feature>
<evidence type="ECO:0000313" key="3">
    <source>
        <dbReference type="EMBL" id="RXW14841.1"/>
    </source>
</evidence>
<name>A0A4Q2D884_9AGAR</name>
<gene>
    <name evidence="3" type="ORF">EST38_g11017</name>
</gene>
<dbReference type="Pfam" id="PF26061">
    <property type="entry name" value="DUF8021"/>
    <property type="match status" value="1"/>
</dbReference>
<reference evidence="3 4" key="1">
    <citation type="submission" date="2019-01" db="EMBL/GenBank/DDBJ databases">
        <title>Draft genome sequence of Psathyrella aberdarensis IHI B618.</title>
        <authorList>
            <person name="Buettner E."/>
            <person name="Kellner H."/>
        </authorList>
    </citation>
    <scope>NUCLEOTIDE SEQUENCE [LARGE SCALE GENOMIC DNA]</scope>
    <source>
        <strain evidence="3 4">IHI B618</strain>
    </source>
</reference>
<dbReference type="STRING" id="2316362.A0A4Q2D884"/>
<sequence>MLRISNILLACTAVTVTLFTRGVLADCSYTSLQQATREYISGQATGAFATSVSTTNAAYTENFRTANIRTGLISKPLKVDYNRSLHDTLECATYTEVIVTDRAHPYVIGTQMRFNTPTDPASPLTVKQIDSVITDQGDWLFNATGTFYYASRENWFVIPPESRNTRAVIKAAADAYLDLFNNKNVVVPWGTPCNRLEGGSYTGQGRPTDSCNVGVPSGVALVNRRYVIDETLGSVDVFLNFGGASGIPDSHEFRVENGKLRFVHTMSVM</sequence>
<feature type="domain" description="DUF8021" evidence="2">
    <location>
        <begin position="163"/>
        <end position="266"/>
    </location>
</feature>
<keyword evidence="1" id="KW-0732">Signal</keyword>
<feature type="signal peptide" evidence="1">
    <location>
        <begin position="1"/>
        <end position="25"/>
    </location>
</feature>
<dbReference type="OrthoDB" id="3504677at2759"/>
<evidence type="ECO:0000313" key="4">
    <source>
        <dbReference type="Proteomes" id="UP000290288"/>
    </source>
</evidence>
<keyword evidence="4" id="KW-1185">Reference proteome</keyword>
<protein>
    <recommendedName>
        <fullName evidence="2">DUF8021 domain-containing protein</fullName>
    </recommendedName>
</protein>